<protein>
    <submittedName>
        <fullName evidence="2">Uncharacterized protein</fullName>
    </submittedName>
</protein>
<dbReference type="Proteomes" id="UP000800200">
    <property type="component" value="Unassembled WGS sequence"/>
</dbReference>
<feature type="region of interest" description="Disordered" evidence="1">
    <location>
        <begin position="1"/>
        <end position="31"/>
    </location>
</feature>
<evidence type="ECO:0000313" key="2">
    <source>
        <dbReference type="EMBL" id="KAF2193916.1"/>
    </source>
</evidence>
<name>A0A6A6EVK9_9PEZI</name>
<dbReference type="AlphaFoldDB" id="A0A6A6EVK9"/>
<gene>
    <name evidence="2" type="ORF">K469DRAFT_689000</name>
</gene>
<proteinExistence type="predicted"/>
<organism evidence="2 3">
    <name type="scientific">Zopfia rhizophila CBS 207.26</name>
    <dbReference type="NCBI Taxonomy" id="1314779"/>
    <lineage>
        <taxon>Eukaryota</taxon>
        <taxon>Fungi</taxon>
        <taxon>Dikarya</taxon>
        <taxon>Ascomycota</taxon>
        <taxon>Pezizomycotina</taxon>
        <taxon>Dothideomycetes</taxon>
        <taxon>Dothideomycetes incertae sedis</taxon>
        <taxon>Zopfiaceae</taxon>
        <taxon>Zopfia</taxon>
    </lineage>
</organism>
<sequence length="206" mass="23469">MGELTPLSPTKSSTSEGKASTMYPGRVRGHTSISDSPDEVLPEVLCFVQPFDRVATGFLYAYVHYVKFPHFLLTVLERPNLAVLGKELGFGPCRLNRTVVLPREDIDRFVKRVRSQDLKRDDEDRWNPEGGQNAEYWAVAFPYAHDAIGSLKPPTFHGLKQVLIREIGYNESHFPPFSRIPSLHYLHMVGAEEENARSDWQWDPTV</sequence>
<dbReference type="EMBL" id="ML994612">
    <property type="protein sequence ID" value="KAF2193916.1"/>
    <property type="molecule type" value="Genomic_DNA"/>
</dbReference>
<evidence type="ECO:0000256" key="1">
    <source>
        <dbReference type="SAM" id="MobiDB-lite"/>
    </source>
</evidence>
<feature type="compositionally biased region" description="Low complexity" evidence="1">
    <location>
        <begin position="1"/>
        <end position="15"/>
    </location>
</feature>
<evidence type="ECO:0000313" key="3">
    <source>
        <dbReference type="Proteomes" id="UP000800200"/>
    </source>
</evidence>
<accession>A0A6A6EVK9</accession>
<reference evidence="2" key="1">
    <citation type="journal article" date="2020" name="Stud. Mycol.">
        <title>101 Dothideomycetes genomes: a test case for predicting lifestyles and emergence of pathogens.</title>
        <authorList>
            <person name="Haridas S."/>
            <person name="Albert R."/>
            <person name="Binder M."/>
            <person name="Bloem J."/>
            <person name="Labutti K."/>
            <person name="Salamov A."/>
            <person name="Andreopoulos B."/>
            <person name="Baker S."/>
            <person name="Barry K."/>
            <person name="Bills G."/>
            <person name="Bluhm B."/>
            <person name="Cannon C."/>
            <person name="Castanera R."/>
            <person name="Culley D."/>
            <person name="Daum C."/>
            <person name="Ezra D."/>
            <person name="Gonzalez J."/>
            <person name="Henrissat B."/>
            <person name="Kuo A."/>
            <person name="Liang C."/>
            <person name="Lipzen A."/>
            <person name="Lutzoni F."/>
            <person name="Magnuson J."/>
            <person name="Mondo S."/>
            <person name="Nolan M."/>
            <person name="Ohm R."/>
            <person name="Pangilinan J."/>
            <person name="Park H.-J."/>
            <person name="Ramirez L."/>
            <person name="Alfaro M."/>
            <person name="Sun H."/>
            <person name="Tritt A."/>
            <person name="Yoshinaga Y."/>
            <person name="Zwiers L.-H."/>
            <person name="Turgeon B."/>
            <person name="Goodwin S."/>
            <person name="Spatafora J."/>
            <person name="Crous P."/>
            <person name="Grigoriev I."/>
        </authorList>
    </citation>
    <scope>NUCLEOTIDE SEQUENCE</scope>
    <source>
        <strain evidence="2">CBS 207.26</strain>
    </source>
</reference>
<keyword evidence="3" id="KW-1185">Reference proteome</keyword>